<evidence type="ECO:0000256" key="4">
    <source>
        <dbReference type="ARBA" id="ARBA00022723"/>
    </source>
</evidence>
<keyword evidence="4" id="KW-0479">Metal-binding</keyword>
<dbReference type="EMBL" id="PGTO01000006">
    <property type="protein sequence ID" value="RAU21977.1"/>
    <property type="molecule type" value="Genomic_DNA"/>
</dbReference>
<dbReference type="OrthoDB" id="9815648at2"/>
<keyword evidence="7" id="KW-0560">Oxidoreductase</keyword>
<dbReference type="Gene3D" id="3.30.70.2740">
    <property type="match status" value="1"/>
</dbReference>
<proteinExistence type="inferred from homology"/>
<evidence type="ECO:0000256" key="6">
    <source>
        <dbReference type="ARBA" id="ARBA00022946"/>
    </source>
</evidence>
<dbReference type="GO" id="GO:0071949">
    <property type="term" value="F:FAD binding"/>
    <property type="evidence" value="ECO:0007669"/>
    <property type="project" value="InterPro"/>
</dbReference>
<dbReference type="Proteomes" id="UP000251075">
    <property type="component" value="Unassembled WGS sequence"/>
</dbReference>
<dbReference type="Pfam" id="PF01565">
    <property type="entry name" value="FAD_binding_4"/>
    <property type="match status" value="1"/>
</dbReference>
<dbReference type="InterPro" id="IPR006094">
    <property type="entry name" value="Oxid_FAD_bind_N"/>
</dbReference>
<dbReference type="SUPFAM" id="SSF56176">
    <property type="entry name" value="FAD-binding/transporter-associated domain-like"/>
    <property type="match status" value="1"/>
</dbReference>
<evidence type="ECO:0000256" key="2">
    <source>
        <dbReference type="ARBA" id="ARBA00008000"/>
    </source>
</evidence>
<evidence type="ECO:0000313" key="14">
    <source>
        <dbReference type="EMBL" id="RAU21977.1"/>
    </source>
</evidence>
<dbReference type="EC" id="1.1.2.4" evidence="10"/>
<keyword evidence="15" id="KW-1185">Reference proteome</keyword>
<comment type="cofactor">
    <cofactor evidence="1">
        <name>FAD</name>
        <dbReference type="ChEBI" id="CHEBI:57692"/>
    </cofactor>
</comment>
<dbReference type="PROSITE" id="PS00198">
    <property type="entry name" value="4FE4S_FER_1"/>
    <property type="match status" value="2"/>
</dbReference>
<name>A0A364NYI3_9PROT</name>
<evidence type="ECO:0000256" key="3">
    <source>
        <dbReference type="ARBA" id="ARBA00022630"/>
    </source>
</evidence>
<dbReference type="SUPFAM" id="SSF55103">
    <property type="entry name" value="FAD-linked oxidases, C-terminal domain"/>
    <property type="match status" value="1"/>
</dbReference>
<feature type="region of interest" description="Disordered" evidence="11">
    <location>
        <begin position="1"/>
        <end position="41"/>
    </location>
</feature>
<accession>A0A364NYI3</accession>
<dbReference type="FunFam" id="1.10.45.10:FF:000001">
    <property type="entry name" value="D-lactate dehydrogenase mitochondrial"/>
    <property type="match status" value="1"/>
</dbReference>
<dbReference type="Gene3D" id="3.30.465.10">
    <property type="match status" value="1"/>
</dbReference>
<dbReference type="Pfam" id="PF02754">
    <property type="entry name" value="CCG"/>
    <property type="match status" value="2"/>
</dbReference>
<dbReference type="AlphaFoldDB" id="A0A364NYI3"/>
<evidence type="ECO:0000256" key="10">
    <source>
        <dbReference type="ARBA" id="ARBA00038897"/>
    </source>
</evidence>
<dbReference type="GO" id="GO:0046872">
    <property type="term" value="F:metal ion binding"/>
    <property type="evidence" value="ECO:0007669"/>
    <property type="project" value="UniProtKB-KW"/>
</dbReference>
<evidence type="ECO:0000256" key="7">
    <source>
        <dbReference type="ARBA" id="ARBA00023002"/>
    </source>
</evidence>
<organism evidence="14 15">
    <name type="scientific">Paramagnetospirillum kuznetsovii</name>
    <dbReference type="NCBI Taxonomy" id="2053833"/>
    <lineage>
        <taxon>Bacteria</taxon>
        <taxon>Pseudomonadati</taxon>
        <taxon>Pseudomonadota</taxon>
        <taxon>Alphaproteobacteria</taxon>
        <taxon>Rhodospirillales</taxon>
        <taxon>Magnetospirillaceae</taxon>
        <taxon>Paramagnetospirillum</taxon>
    </lineage>
</organism>
<dbReference type="PANTHER" id="PTHR11748:SF111">
    <property type="entry name" value="D-LACTATE DEHYDROGENASE, MITOCHONDRIAL-RELATED"/>
    <property type="match status" value="1"/>
</dbReference>
<keyword evidence="8" id="KW-0408">Iron</keyword>
<dbReference type="Pfam" id="PF02913">
    <property type="entry name" value="FAD-oxidase_C"/>
    <property type="match status" value="1"/>
</dbReference>
<dbReference type="InterPro" id="IPR016166">
    <property type="entry name" value="FAD-bd_PCMH"/>
</dbReference>
<feature type="domain" description="4Fe-4S ferredoxin-type" evidence="12">
    <location>
        <begin position="626"/>
        <end position="658"/>
    </location>
</feature>
<dbReference type="GO" id="GO:1903457">
    <property type="term" value="P:lactate catabolic process"/>
    <property type="evidence" value="ECO:0007669"/>
    <property type="project" value="TreeGrafter"/>
</dbReference>
<dbReference type="InterPro" id="IPR004113">
    <property type="entry name" value="FAD-bd_oxidored_4_C"/>
</dbReference>
<keyword evidence="9" id="KW-0411">Iron-sulfur</keyword>
<reference evidence="14 15" key="1">
    <citation type="submission" date="2017-11" db="EMBL/GenBank/DDBJ databases">
        <title>Draft genome sequence of magnetotactic bacterium Magnetospirillum kuznetsovii LBB-42.</title>
        <authorList>
            <person name="Grouzdev D.S."/>
            <person name="Rysina M.S."/>
            <person name="Baslerov R.V."/>
            <person name="Koziaeva V."/>
        </authorList>
    </citation>
    <scope>NUCLEOTIDE SEQUENCE [LARGE SCALE GENOMIC DNA]</scope>
    <source>
        <strain evidence="14 15">LBB-42</strain>
    </source>
</reference>
<evidence type="ECO:0000259" key="12">
    <source>
        <dbReference type="PROSITE" id="PS51379"/>
    </source>
</evidence>
<evidence type="ECO:0000256" key="11">
    <source>
        <dbReference type="SAM" id="MobiDB-lite"/>
    </source>
</evidence>
<keyword evidence="3" id="KW-0285">Flavoprotein</keyword>
<feature type="domain" description="4Fe-4S ferredoxin-type" evidence="12">
    <location>
        <begin position="573"/>
        <end position="604"/>
    </location>
</feature>
<dbReference type="Pfam" id="PF13183">
    <property type="entry name" value="Fer4_8"/>
    <property type="match status" value="1"/>
</dbReference>
<dbReference type="PANTHER" id="PTHR11748">
    <property type="entry name" value="D-LACTATE DEHYDROGENASE"/>
    <property type="match status" value="1"/>
</dbReference>
<evidence type="ECO:0000256" key="8">
    <source>
        <dbReference type="ARBA" id="ARBA00023004"/>
    </source>
</evidence>
<dbReference type="PROSITE" id="PS51387">
    <property type="entry name" value="FAD_PCMH"/>
    <property type="match status" value="1"/>
</dbReference>
<dbReference type="GO" id="GO:0008720">
    <property type="term" value="F:D-lactate dehydrogenase (NAD+) activity"/>
    <property type="evidence" value="ECO:0007669"/>
    <property type="project" value="TreeGrafter"/>
</dbReference>
<keyword evidence="6" id="KW-0809">Transit peptide</keyword>
<keyword evidence="5" id="KW-0274">FAD</keyword>
<dbReference type="InterPro" id="IPR016171">
    <property type="entry name" value="Vanillyl_alc_oxidase_C-sub2"/>
</dbReference>
<dbReference type="Gene3D" id="3.30.43.10">
    <property type="entry name" value="Uridine Diphospho-n-acetylenolpyruvylglucosamine Reductase, domain 2"/>
    <property type="match status" value="1"/>
</dbReference>
<evidence type="ECO:0000259" key="13">
    <source>
        <dbReference type="PROSITE" id="PS51387"/>
    </source>
</evidence>
<dbReference type="GO" id="GO:0004458">
    <property type="term" value="F:D-lactate dehydrogenase (cytochrome) activity"/>
    <property type="evidence" value="ECO:0007669"/>
    <property type="project" value="UniProtKB-EC"/>
</dbReference>
<evidence type="ECO:0000256" key="9">
    <source>
        <dbReference type="ARBA" id="ARBA00023014"/>
    </source>
</evidence>
<evidence type="ECO:0000256" key="5">
    <source>
        <dbReference type="ARBA" id="ARBA00022827"/>
    </source>
</evidence>
<sequence length="976" mass="103247">MTGVAAHPTPAPSPSRGGESNDSPSPSRGGGAIDSPSPSVGRGWGGGPSSLLFELAGIVPSHRLITDPLRRLAYGTDASFYRLVPKVVVEVADESEVMAVLAACHRHGAPVTFRAAGTSLSGQAVSDSVLMILGNGWTQAVVEQEGRAIRLQPGVIGAEANRRLAAFARKIGPDPASIDSCKIGGIAANNASGMCCGTSDNSYQTVTSMRLILADGTLVDTGNPDSVKAFQASHAGLLAALDDMGKRVRADGPLASRIKRKFAIKNTTGYSLNALVDFTQPLDILQHLMIGSEGTLGFIAEITYRTVPEHAHKASGLLLFPHIAEACRAVVLLKSSPVSAVELMDRAALRSVEDKPGMPAQIVGLAEGVTALLVETRAETAEGLAANIKTIGEVLGGVTTLFAPAFTDDAYEYGKLWKIRKGLFPAVGAVRPVGTTVIIEDVAFPIESLADATVDLEHLCRKHAYHEAIIFGHALDGNLHFVFTQDFGSKEEVERYSNFMDDVCELVVKKYDGSLKAEHGTGRNMAPFVEMEWGAEATALMWDIKHLLDPQTLLNPGVILDTNPKAHLENLKPLPAADALVDTCIECGFCERMCPSHGLTLSPRQRITSWREISRLAAVGDPAAELRHLYDYQGIDTCAACGLCATACPVGIETGRLTKSLRGRRLGESVRSVGDWAERHYGGAMIATKIGLGAAGLVSRVAGPGVMAAMAGAARKLTRGLVPKIGKHLPTAAAYTLSPGAADGDAVVYFPTCAARSMGPAVGDPEKDSLPTVMTRVLGRAGYRVVVPEGVDGLCCGQAFESKGLQASADRKAAELEAALAKASDNGRLPIVMDASACTWRMKTFLGERLKVQDSVEFLHDAVLQRLNPRKQVEPVLVHVNCGARKMGLDDKMAALAKACATTVVTPEGVGCCGFAGDKGFTHPELNDHALRKLADQVPKGCEAGYSSNRTCEIGLADHADLPYRSIVTLLDRVTR</sequence>
<dbReference type="InterPro" id="IPR036318">
    <property type="entry name" value="FAD-bd_PCMH-like_sf"/>
</dbReference>
<protein>
    <recommendedName>
        <fullName evidence="10">D-lactate dehydrogenase (cytochrome)</fullName>
        <ecNumber evidence="10">1.1.2.4</ecNumber>
    </recommendedName>
</protein>
<feature type="domain" description="FAD-binding PCMH-type" evidence="13">
    <location>
        <begin position="81"/>
        <end position="309"/>
    </location>
</feature>
<comment type="caution">
    <text evidence="14">The sequence shown here is derived from an EMBL/GenBank/DDBJ whole genome shotgun (WGS) entry which is preliminary data.</text>
</comment>
<dbReference type="Gene3D" id="1.10.1060.10">
    <property type="entry name" value="Alpha-helical ferredoxin"/>
    <property type="match status" value="1"/>
</dbReference>
<dbReference type="SUPFAM" id="SSF46548">
    <property type="entry name" value="alpha-helical ferredoxin"/>
    <property type="match status" value="1"/>
</dbReference>
<dbReference type="InterPro" id="IPR016169">
    <property type="entry name" value="FAD-bd_PCMH_sub2"/>
</dbReference>
<evidence type="ECO:0000256" key="1">
    <source>
        <dbReference type="ARBA" id="ARBA00001974"/>
    </source>
</evidence>
<gene>
    <name evidence="14" type="ORF">CU669_09755</name>
</gene>
<dbReference type="Gene3D" id="1.10.45.10">
    <property type="entry name" value="Vanillyl-alcohol Oxidase, Chain A, domain 4"/>
    <property type="match status" value="1"/>
</dbReference>
<dbReference type="InterPro" id="IPR016164">
    <property type="entry name" value="FAD-linked_Oxase-like_C"/>
</dbReference>
<dbReference type="InterPro" id="IPR017896">
    <property type="entry name" value="4Fe4S_Fe-S-bd"/>
</dbReference>
<comment type="similarity">
    <text evidence="2">Belongs to the FAD-binding oxidoreductase/transferase type 4 family.</text>
</comment>
<dbReference type="InterPro" id="IPR017900">
    <property type="entry name" value="4Fe4S_Fe_S_CS"/>
</dbReference>
<dbReference type="GO" id="GO:0051536">
    <property type="term" value="F:iron-sulfur cluster binding"/>
    <property type="evidence" value="ECO:0007669"/>
    <property type="project" value="UniProtKB-KW"/>
</dbReference>
<dbReference type="InterPro" id="IPR016167">
    <property type="entry name" value="FAD-bd_PCMH_sub1"/>
</dbReference>
<dbReference type="InterPro" id="IPR009051">
    <property type="entry name" value="Helical_ferredxn"/>
</dbReference>
<dbReference type="InterPro" id="IPR004017">
    <property type="entry name" value="Cys_rich_dom"/>
</dbReference>
<dbReference type="PROSITE" id="PS51379">
    <property type="entry name" value="4FE4S_FER_2"/>
    <property type="match status" value="2"/>
</dbReference>
<evidence type="ECO:0000313" key="15">
    <source>
        <dbReference type="Proteomes" id="UP000251075"/>
    </source>
</evidence>